<gene>
    <name evidence="2" type="ORF">N0V91_008874</name>
</gene>
<keyword evidence="1" id="KW-0378">Hydrolase</keyword>
<proteinExistence type="predicted"/>
<protein>
    <submittedName>
        <fullName evidence="2">Uncharacterized protein</fullName>
    </submittedName>
</protein>
<organism evidence="2 3">
    <name type="scientific">Didymella pomorum</name>
    <dbReference type="NCBI Taxonomy" id="749634"/>
    <lineage>
        <taxon>Eukaryota</taxon>
        <taxon>Fungi</taxon>
        <taxon>Dikarya</taxon>
        <taxon>Ascomycota</taxon>
        <taxon>Pezizomycotina</taxon>
        <taxon>Dothideomycetes</taxon>
        <taxon>Pleosporomycetidae</taxon>
        <taxon>Pleosporales</taxon>
        <taxon>Pleosporineae</taxon>
        <taxon>Didymellaceae</taxon>
        <taxon>Didymella</taxon>
    </lineage>
</organism>
<dbReference type="PANTHER" id="PTHR41814">
    <property type="entry name" value="EXPRESSED PROTEIN"/>
    <property type="match status" value="1"/>
</dbReference>
<dbReference type="InterPro" id="IPR010905">
    <property type="entry name" value="Glyco_hydro_88"/>
</dbReference>
<dbReference type="GO" id="GO:0016787">
    <property type="term" value="F:hydrolase activity"/>
    <property type="evidence" value="ECO:0007669"/>
    <property type="project" value="UniProtKB-KW"/>
</dbReference>
<dbReference type="InterPro" id="IPR008928">
    <property type="entry name" value="6-hairpin_glycosidase_sf"/>
</dbReference>
<dbReference type="InterPro" id="IPR012341">
    <property type="entry name" value="6hp_glycosidase-like_sf"/>
</dbReference>
<reference evidence="2" key="1">
    <citation type="submission" date="2022-10" db="EMBL/GenBank/DDBJ databases">
        <title>Tapping the CABI collections for fungal endophytes: first genome assemblies for Collariella, Neodidymelliopsis, Ascochyta clinopodiicola, Didymella pomorum, Didymosphaeria variabile, Neocosmospora piperis and Neocucurbitaria cava.</title>
        <authorList>
            <person name="Hill R."/>
        </authorList>
    </citation>
    <scope>NUCLEOTIDE SEQUENCE</scope>
    <source>
        <strain evidence="2">IMI 355091</strain>
    </source>
</reference>
<dbReference type="EMBL" id="JAPEVA010000093">
    <property type="protein sequence ID" value="KAJ4400196.1"/>
    <property type="molecule type" value="Genomic_DNA"/>
</dbReference>
<evidence type="ECO:0000256" key="1">
    <source>
        <dbReference type="ARBA" id="ARBA00022801"/>
    </source>
</evidence>
<sequence>MASSSKHFSRSSADPASLGIPALLLSSVNTQTTYLPAVHRQYIHLLETTPRLPNGALSHCTATASAWADFVYMVPPFLAYYGVYTHVADKLREAVEQCRLYYELLSTETGLWKHILTVGERVQGEREEDDAGMWCTSNGWAAAGMARVLATIVGSGLGEQLREEQRLLVEMVEGIVRGALAVDTDCSGLLRNYVDDETWFGEVAGTALLAATVLRMAVE</sequence>
<dbReference type="GO" id="GO:0005975">
    <property type="term" value="P:carbohydrate metabolic process"/>
    <property type="evidence" value="ECO:0007669"/>
    <property type="project" value="InterPro"/>
</dbReference>
<dbReference type="AlphaFoldDB" id="A0A9W8Z8I8"/>
<dbReference type="PANTHER" id="PTHR41814:SF1">
    <property type="entry name" value="CELLULASE"/>
    <property type="match status" value="1"/>
</dbReference>
<keyword evidence="3" id="KW-1185">Reference proteome</keyword>
<comment type="caution">
    <text evidence="2">The sequence shown here is derived from an EMBL/GenBank/DDBJ whole genome shotgun (WGS) entry which is preliminary data.</text>
</comment>
<accession>A0A9W8Z8I8</accession>
<dbReference type="Proteomes" id="UP001140510">
    <property type="component" value="Unassembled WGS sequence"/>
</dbReference>
<dbReference type="OrthoDB" id="4138492at2759"/>
<evidence type="ECO:0000313" key="3">
    <source>
        <dbReference type="Proteomes" id="UP001140510"/>
    </source>
</evidence>
<dbReference type="Pfam" id="PF07470">
    <property type="entry name" value="Glyco_hydro_88"/>
    <property type="match status" value="1"/>
</dbReference>
<dbReference type="Gene3D" id="1.50.10.10">
    <property type="match status" value="1"/>
</dbReference>
<dbReference type="SUPFAM" id="SSF48208">
    <property type="entry name" value="Six-hairpin glycosidases"/>
    <property type="match status" value="1"/>
</dbReference>
<name>A0A9W8Z8I8_9PLEO</name>
<evidence type="ECO:0000313" key="2">
    <source>
        <dbReference type="EMBL" id="KAJ4400196.1"/>
    </source>
</evidence>